<dbReference type="AlphaFoldDB" id="A0AAD1XT95"/>
<dbReference type="SUPFAM" id="SSF50998">
    <property type="entry name" value="Quinoprotein alcohol dehydrogenase-like"/>
    <property type="match status" value="2"/>
</dbReference>
<feature type="compositionally biased region" description="Acidic residues" evidence="2">
    <location>
        <begin position="790"/>
        <end position="802"/>
    </location>
</feature>
<dbReference type="InterPro" id="IPR001680">
    <property type="entry name" value="WD40_rpt"/>
</dbReference>
<feature type="region of interest" description="Disordered" evidence="2">
    <location>
        <begin position="896"/>
        <end position="928"/>
    </location>
</feature>
<gene>
    <name evidence="3" type="ORF">ECRASSUSDP1_LOCUS20043</name>
</gene>
<proteinExistence type="predicted"/>
<evidence type="ECO:0000313" key="3">
    <source>
        <dbReference type="EMBL" id="CAI2378645.1"/>
    </source>
</evidence>
<accession>A0AAD1XT95</accession>
<dbReference type="Gene3D" id="2.130.10.10">
    <property type="entry name" value="YVTN repeat-like/Quinoprotein amine dehydrogenase"/>
    <property type="match status" value="3"/>
</dbReference>
<evidence type="ECO:0000313" key="4">
    <source>
        <dbReference type="Proteomes" id="UP001295684"/>
    </source>
</evidence>
<dbReference type="Proteomes" id="UP001295684">
    <property type="component" value="Unassembled WGS sequence"/>
</dbReference>
<dbReference type="EMBL" id="CAMPGE010020394">
    <property type="protein sequence ID" value="CAI2378645.1"/>
    <property type="molecule type" value="Genomic_DNA"/>
</dbReference>
<feature type="region of interest" description="Disordered" evidence="2">
    <location>
        <begin position="1"/>
        <end position="21"/>
    </location>
</feature>
<protein>
    <submittedName>
        <fullName evidence="3">Uncharacterized protein</fullName>
    </submittedName>
</protein>
<feature type="compositionally biased region" description="Basic residues" evidence="2">
    <location>
        <begin position="897"/>
        <end position="925"/>
    </location>
</feature>
<organism evidence="3 4">
    <name type="scientific">Euplotes crassus</name>
    <dbReference type="NCBI Taxonomy" id="5936"/>
    <lineage>
        <taxon>Eukaryota</taxon>
        <taxon>Sar</taxon>
        <taxon>Alveolata</taxon>
        <taxon>Ciliophora</taxon>
        <taxon>Intramacronucleata</taxon>
        <taxon>Spirotrichea</taxon>
        <taxon>Hypotrichia</taxon>
        <taxon>Euplotida</taxon>
        <taxon>Euplotidae</taxon>
        <taxon>Moneuplotes</taxon>
    </lineage>
</organism>
<reference evidence="3" key="1">
    <citation type="submission" date="2023-07" db="EMBL/GenBank/DDBJ databases">
        <authorList>
            <consortium name="AG Swart"/>
            <person name="Singh M."/>
            <person name="Singh A."/>
            <person name="Seah K."/>
            <person name="Emmerich C."/>
        </authorList>
    </citation>
    <scope>NUCLEOTIDE SEQUENCE</scope>
    <source>
        <strain evidence="3">DP1</strain>
    </source>
</reference>
<dbReference type="PANTHER" id="PTHR45532:SF3">
    <property type="match status" value="1"/>
</dbReference>
<feature type="repeat" description="WD" evidence="1">
    <location>
        <begin position="321"/>
        <end position="352"/>
    </location>
</feature>
<feature type="repeat" description="WD" evidence="1">
    <location>
        <begin position="704"/>
        <end position="735"/>
    </location>
</feature>
<sequence>MSTSSVPQKKEQPTSTGGKGIEEKLRGLMRRKDELIGKTKLTQRLEFGHSQISQYLGHSTQVKGIIWNPNLNCFASYDEKNLHLWDPTNTNTIFSVNFFDTVGSHSVSCVTYSTRYRLYLAVTTDFKLLIFNELLRYVKQKDQDGNVRPTELKVRLVNNIYFWESKSKLITAGVGGCFVFDFCVKTKYDPKQALFLDPDSKNLIIAIENMMPINKDLYWLKGLKVVENEGMIFSWSQEVTCFNRLDNADIVGKYHSLTSKEDYITDLIISEEFKYFITSTVFGQIYVWKLNVRGSYISFDDIDDATRFKNMKTKRKLIHSYSGHSKKVTSLAPHPNNTSFISASLDNTVRVWCLDKFIELYCFEVNAGLSNILLLNDKLFACFYYDKIKILKLQHLASSFCNPNSVIKKVGACYDTIEDKIKNNPFAIYVLSNDNSAVIFDPKGKQMSTIYPPPTAKELKEIEYSIKLRKIFILLSSGTICIYSFDQETALLEKLQRPEHIKDSQGKSVNQLITTMNFVNVVPPKYDCEVLQDQAMKEREVRIEDTGEENMIVLGFSKGTFAFVSVHNTDKVYARFSIHRQPITRIEKINFGNSRNSGLDKKLAISPIEEGEEKAGDCYSEKNLSADSNSKVLFMSMCSEFSLNIWGFENDNIIVYKTFKAFREIEQICFCADTLMLSFHSRDCELMSIDPDTVELQMIHKAKVTEHSDIITCMTSSIDSCLFVTGGKDGNVKVWTSQKELVREICFPEKIDSLCFLNEQLDILVGHACKVSIILATDYRPFTIIKDSEDSYGVDNDSDESPTEAPKTTVTDRVFERLKLKDEQMTTEKDPDEFYIGTRKKRRSKGIEEDKMGDSFYGGFDPDQSAISKADDSDEEFITEELFQKALQAALEQEMRKKARGRKNKSFTGKRKKGTKLKGGHGKGSKGKEKSLILEKYKKNMTVNMERIAMMDESVAKFKPLCTALPTSLPKLPNIAERIRAAKRLHMTRRDMTEQKIVKNIIAHNDPSDVQNFEVLYISNKNEPFLPEPFRQRDVGGQFPPI</sequence>
<feature type="region of interest" description="Disordered" evidence="2">
    <location>
        <begin position="790"/>
        <end position="809"/>
    </location>
</feature>
<evidence type="ECO:0000256" key="1">
    <source>
        <dbReference type="PROSITE-ProRule" id="PRU00221"/>
    </source>
</evidence>
<keyword evidence="1" id="KW-0853">WD repeat</keyword>
<dbReference type="InterPro" id="IPR015943">
    <property type="entry name" value="WD40/YVTN_repeat-like_dom_sf"/>
</dbReference>
<dbReference type="PANTHER" id="PTHR45532">
    <property type="entry name" value="WD REPEAT-CONTAINING PROTEIN 97"/>
    <property type="match status" value="1"/>
</dbReference>
<name>A0AAD1XT95_EUPCR</name>
<evidence type="ECO:0000256" key="2">
    <source>
        <dbReference type="SAM" id="MobiDB-lite"/>
    </source>
</evidence>
<dbReference type="Pfam" id="PF00400">
    <property type="entry name" value="WD40"/>
    <property type="match status" value="3"/>
</dbReference>
<dbReference type="SMART" id="SM00320">
    <property type="entry name" value="WD40"/>
    <property type="match status" value="5"/>
</dbReference>
<dbReference type="PROSITE" id="PS50294">
    <property type="entry name" value="WD_REPEATS_REGION"/>
    <property type="match status" value="2"/>
</dbReference>
<dbReference type="InterPro" id="IPR011047">
    <property type="entry name" value="Quinoprotein_ADH-like_sf"/>
</dbReference>
<keyword evidence="4" id="KW-1185">Reference proteome</keyword>
<dbReference type="PROSITE" id="PS50082">
    <property type="entry name" value="WD_REPEATS_2"/>
    <property type="match status" value="2"/>
</dbReference>
<comment type="caution">
    <text evidence="3">The sequence shown here is derived from an EMBL/GenBank/DDBJ whole genome shotgun (WGS) entry which is preliminary data.</text>
</comment>